<protein>
    <submittedName>
        <fullName evidence="10">Di-and tricarboxylate transporter</fullName>
    </submittedName>
</protein>
<dbReference type="PROSITE" id="PS51202">
    <property type="entry name" value="RCK_C"/>
    <property type="match status" value="2"/>
</dbReference>
<feature type="domain" description="RCK C-terminal" evidence="9">
    <location>
        <begin position="399"/>
        <end position="482"/>
    </location>
</feature>
<dbReference type="GO" id="GO:0006813">
    <property type="term" value="P:potassium ion transport"/>
    <property type="evidence" value="ECO:0007669"/>
    <property type="project" value="InterPro"/>
</dbReference>
<evidence type="ECO:0000259" key="9">
    <source>
        <dbReference type="PROSITE" id="PS51202"/>
    </source>
</evidence>
<feature type="transmembrane region" description="Helical" evidence="8">
    <location>
        <begin position="499"/>
        <end position="532"/>
    </location>
</feature>
<keyword evidence="6 8" id="KW-0472">Membrane</keyword>
<evidence type="ECO:0000256" key="4">
    <source>
        <dbReference type="ARBA" id="ARBA00022737"/>
    </source>
</evidence>
<name>A0A1H6AMP5_9EURY</name>
<keyword evidence="5 8" id="KW-1133">Transmembrane helix</keyword>
<evidence type="ECO:0000313" key="10">
    <source>
        <dbReference type="EMBL" id="SEG49337.1"/>
    </source>
</evidence>
<dbReference type="InterPro" id="IPR051679">
    <property type="entry name" value="DASS-Related_Transporters"/>
</dbReference>
<evidence type="ECO:0000256" key="1">
    <source>
        <dbReference type="ARBA" id="ARBA00004141"/>
    </source>
</evidence>
<feature type="transmembrane region" description="Helical" evidence="8">
    <location>
        <begin position="627"/>
        <end position="648"/>
    </location>
</feature>
<evidence type="ECO:0000256" key="6">
    <source>
        <dbReference type="ARBA" id="ARBA00023136"/>
    </source>
</evidence>
<dbReference type="EMBL" id="FNVN01000003">
    <property type="protein sequence ID" value="SEG49337.1"/>
    <property type="molecule type" value="Genomic_DNA"/>
</dbReference>
<evidence type="ECO:0000256" key="3">
    <source>
        <dbReference type="ARBA" id="ARBA00022692"/>
    </source>
</evidence>
<evidence type="ECO:0000256" key="5">
    <source>
        <dbReference type="ARBA" id="ARBA00022989"/>
    </source>
</evidence>
<dbReference type="InterPro" id="IPR006037">
    <property type="entry name" value="RCK_C"/>
</dbReference>
<evidence type="ECO:0000313" key="11">
    <source>
        <dbReference type="Proteomes" id="UP000236740"/>
    </source>
</evidence>
<evidence type="ECO:0000256" key="2">
    <source>
        <dbReference type="ARBA" id="ARBA00022448"/>
    </source>
</evidence>
<dbReference type="AlphaFoldDB" id="A0A1H6AMP5"/>
<sequence length="690" mass="73356">MSMSSERYVTPVVPNIGGGLSLSHSALLQQRFAELPVSVDVLVVLAVVAAALVLFVWQPVSIDTTAIALMVALILLGPWTGVSPEEGVSGFSNPATLTVLAMFVLSEGVRQTGVIQILTRKMESFAGDSESRQLLATVGLSGPTAGFVNNTPIVAVLIPAVTNLAQKTGTSPSKLLIPLSFASMLGGMLTVIGTSTNLLASDIWAQIGGPGAEPFSLFEFTQLGVVVLAVGIVYLLTLGRYLVPARISPKGTSTDRFGMADYLTDVVVRENSELVGSQVREVRGGDLDLDVFQIVREGRTVVRGLPSERIRAGDILSVRASQETLEQIIEDDSLQLLPELVDAAGEYSEQLPEGFSPTRHAWHPTASDADAAAMEATGEGEPGDETERREASTDGAKEEGASTERERETSLTEVVLLPRRWSMGRSGVAGFEREYDATVLAVRRGNEVIRQRLRDVDLQAGDVLLVQTNEDVLDRLRTDTHVIVSSDGRWEQFDRRQIPVALGIVAGVVGLAALEYLPIMVSALTGVVAMLFSGVLRPEEAYEAVDWDVIFLIAGVIPLGIAFEASGTADLIATAIVAVSAVLPPVAMLATFYLGTALVTEMVSNNASVVLMLPIAVEVANRLGVEAFSFALAVTFAASTPLLSPVGYQTNLMVYGPGGYKFTDFARVGAPLQLILTVVTTGGIVFFWGL</sequence>
<feature type="transmembrane region" description="Helical" evidence="8">
    <location>
        <begin position="544"/>
        <end position="563"/>
    </location>
</feature>
<dbReference type="PANTHER" id="PTHR43652:SF2">
    <property type="entry name" value="BASIC AMINO ACID ANTIPORTER YFCC-RELATED"/>
    <property type="match status" value="1"/>
</dbReference>
<feature type="transmembrane region" description="Helical" evidence="8">
    <location>
        <begin position="220"/>
        <end position="243"/>
    </location>
</feature>
<feature type="transmembrane region" description="Helical" evidence="8">
    <location>
        <begin position="175"/>
        <end position="200"/>
    </location>
</feature>
<evidence type="ECO:0000256" key="8">
    <source>
        <dbReference type="SAM" id="Phobius"/>
    </source>
</evidence>
<feature type="transmembrane region" description="Helical" evidence="8">
    <location>
        <begin position="668"/>
        <end position="688"/>
    </location>
</feature>
<keyword evidence="4" id="KW-0677">Repeat</keyword>
<dbReference type="Gene3D" id="3.30.70.1450">
    <property type="entry name" value="Regulator of K+ conductance, C-terminal domain"/>
    <property type="match status" value="2"/>
</dbReference>
<organism evidence="10 11">
    <name type="scientific">Halobellus limi</name>
    <dbReference type="NCBI Taxonomy" id="699433"/>
    <lineage>
        <taxon>Archaea</taxon>
        <taxon>Methanobacteriati</taxon>
        <taxon>Methanobacteriota</taxon>
        <taxon>Stenosarchaea group</taxon>
        <taxon>Halobacteria</taxon>
        <taxon>Halobacteriales</taxon>
        <taxon>Haloferacaceae</taxon>
        <taxon>Halobellus</taxon>
    </lineage>
</organism>
<feature type="transmembrane region" description="Helical" evidence="8">
    <location>
        <begin position="37"/>
        <end position="57"/>
    </location>
</feature>
<feature type="region of interest" description="Disordered" evidence="7">
    <location>
        <begin position="372"/>
        <end position="409"/>
    </location>
</feature>
<dbReference type="InterPro" id="IPR004680">
    <property type="entry name" value="Cit_transptr-like_dom"/>
</dbReference>
<accession>A0A1H6AMP5</accession>
<dbReference type="Pfam" id="PF03600">
    <property type="entry name" value="CitMHS"/>
    <property type="match status" value="1"/>
</dbReference>
<dbReference type="Proteomes" id="UP000236740">
    <property type="component" value="Unassembled WGS sequence"/>
</dbReference>
<feature type="domain" description="RCK C-terminal" evidence="9">
    <location>
        <begin position="250"/>
        <end position="334"/>
    </location>
</feature>
<comment type="subcellular location">
    <subcellularLocation>
        <location evidence="1">Membrane</location>
        <topology evidence="1">Multi-pass membrane protein</topology>
    </subcellularLocation>
</comment>
<feature type="transmembrane region" description="Helical" evidence="8">
    <location>
        <begin position="602"/>
        <end position="620"/>
    </location>
</feature>
<dbReference type="InterPro" id="IPR036721">
    <property type="entry name" value="RCK_C_sf"/>
</dbReference>
<feature type="transmembrane region" description="Helical" evidence="8">
    <location>
        <begin position="64"/>
        <end position="82"/>
    </location>
</feature>
<evidence type="ECO:0000256" key="7">
    <source>
        <dbReference type="SAM" id="MobiDB-lite"/>
    </source>
</evidence>
<dbReference type="SUPFAM" id="SSF116726">
    <property type="entry name" value="TrkA C-terminal domain-like"/>
    <property type="match status" value="2"/>
</dbReference>
<keyword evidence="2" id="KW-0813">Transport</keyword>
<dbReference type="Pfam" id="PF02080">
    <property type="entry name" value="TrkA_C"/>
    <property type="match status" value="1"/>
</dbReference>
<gene>
    <name evidence="10" type="ORF">SAMN04488133_2384</name>
</gene>
<reference evidence="10 11" key="1">
    <citation type="submission" date="2016-10" db="EMBL/GenBank/DDBJ databases">
        <authorList>
            <person name="de Groot N.N."/>
        </authorList>
    </citation>
    <scope>NUCLEOTIDE SEQUENCE [LARGE SCALE GENOMIC DNA]</scope>
    <source>
        <strain evidence="10 11">CGMCC 1.10331</strain>
    </source>
</reference>
<feature type="transmembrane region" description="Helical" evidence="8">
    <location>
        <begin position="575"/>
        <end position="596"/>
    </location>
</feature>
<keyword evidence="3 8" id="KW-0812">Transmembrane</keyword>
<proteinExistence type="predicted"/>
<keyword evidence="11" id="KW-1185">Reference proteome</keyword>
<dbReference type="GO" id="GO:0008324">
    <property type="term" value="F:monoatomic cation transmembrane transporter activity"/>
    <property type="evidence" value="ECO:0007669"/>
    <property type="project" value="InterPro"/>
</dbReference>
<dbReference type="PANTHER" id="PTHR43652">
    <property type="entry name" value="BASIC AMINO ACID ANTIPORTER YFCC-RELATED"/>
    <property type="match status" value="1"/>
</dbReference>
<dbReference type="GO" id="GO:0005886">
    <property type="term" value="C:plasma membrane"/>
    <property type="evidence" value="ECO:0007669"/>
    <property type="project" value="TreeGrafter"/>
</dbReference>
<feature type="compositionally biased region" description="Basic and acidic residues" evidence="7">
    <location>
        <begin position="385"/>
        <end position="409"/>
    </location>
</feature>